<gene>
    <name evidence="8" type="primary">HrMsi</name>
</gene>
<feature type="region of interest" description="Disordered" evidence="6">
    <location>
        <begin position="177"/>
        <end position="198"/>
    </location>
</feature>
<evidence type="ECO:0000256" key="5">
    <source>
        <dbReference type="PROSITE-ProRule" id="PRU00176"/>
    </source>
</evidence>
<comment type="subcellular location">
    <subcellularLocation>
        <location evidence="1">Cytoplasm</location>
    </subcellularLocation>
</comment>
<dbReference type="AlphaFoldDB" id="Q9UAF2"/>
<protein>
    <submittedName>
        <fullName evidence="8">Musashi</fullName>
    </submittedName>
</protein>
<dbReference type="InterPro" id="IPR000504">
    <property type="entry name" value="RRM_dom"/>
</dbReference>
<dbReference type="PROSITE" id="PS50102">
    <property type="entry name" value="RRM"/>
    <property type="match status" value="2"/>
</dbReference>
<dbReference type="SMART" id="SM00360">
    <property type="entry name" value="RRM"/>
    <property type="match status" value="2"/>
</dbReference>
<dbReference type="CDD" id="cd12325">
    <property type="entry name" value="RRM1_hnRNPA_hnRNPD_like"/>
    <property type="match status" value="1"/>
</dbReference>
<dbReference type="EMBL" id="AB030275">
    <property type="protein sequence ID" value="BAA82622.1"/>
    <property type="molecule type" value="mRNA"/>
</dbReference>
<dbReference type="Gene3D" id="3.30.70.330">
    <property type="match status" value="2"/>
</dbReference>
<name>Q9UAF2_HALRO</name>
<evidence type="ECO:0000259" key="7">
    <source>
        <dbReference type="PROSITE" id="PS50102"/>
    </source>
</evidence>
<proteinExistence type="evidence at transcript level"/>
<keyword evidence="3" id="KW-0677">Repeat</keyword>
<dbReference type="GO" id="GO:0003729">
    <property type="term" value="F:mRNA binding"/>
    <property type="evidence" value="ECO:0007669"/>
    <property type="project" value="TreeGrafter"/>
</dbReference>
<evidence type="ECO:0000256" key="4">
    <source>
        <dbReference type="ARBA" id="ARBA00022884"/>
    </source>
</evidence>
<keyword evidence="2" id="KW-0963">Cytoplasm</keyword>
<dbReference type="InterPro" id="IPR035979">
    <property type="entry name" value="RBD_domain_sf"/>
</dbReference>
<organism evidence="8">
    <name type="scientific">Halocynthia roretzi</name>
    <name type="common">Sea squirt</name>
    <name type="synonym">Cynthia roretzi</name>
    <dbReference type="NCBI Taxonomy" id="7729"/>
    <lineage>
        <taxon>Eukaryota</taxon>
        <taxon>Metazoa</taxon>
        <taxon>Chordata</taxon>
        <taxon>Tunicata</taxon>
        <taxon>Ascidiacea</taxon>
        <taxon>Stolidobranchia</taxon>
        <taxon>Pyuridae</taxon>
        <taxon>Halocynthia</taxon>
    </lineage>
</organism>
<feature type="compositionally biased region" description="Gly residues" evidence="6">
    <location>
        <begin position="310"/>
        <end position="324"/>
    </location>
</feature>
<evidence type="ECO:0000256" key="1">
    <source>
        <dbReference type="ARBA" id="ARBA00004496"/>
    </source>
</evidence>
<accession>Q9UAF2</accession>
<evidence type="ECO:0000256" key="6">
    <source>
        <dbReference type="SAM" id="MobiDB-lite"/>
    </source>
</evidence>
<evidence type="ECO:0000256" key="3">
    <source>
        <dbReference type="ARBA" id="ARBA00022737"/>
    </source>
</evidence>
<dbReference type="GO" id="GO:0006417">
    <property type="term" value="P:regulation of translation"/>
    <property type="evidence" value="ECO:0007669"/>
    <property type="project" value="TreeGrafter"/>
</dbReference>
<feature type="region of interest" description="Disordered" evidence="6">
    <location>
        <begin position="283"/>
        <end position="335"/>
    </location>
</feature>
<dbReference type="Pfam" id="PF00076">
    <property type="entry name" value="RRM_1"/>
    <property type="match status" value="2"/>
</dbReference>
<feature type="domain" description="RRM" evidence="7">
    <location>
        <begin position="104"/>
        <end position="182"/>
    </location>
</feature>
<dbReference type="GO" id="GO:0005737">
    <property type="term" value="C:cytoplasm"/>
    <property type="evidence" value="ECO:0007669"/>
    <property type="project" value="UniProtKB-SubCell"/>
</dbReference>
<evidence type="ECO:0000256" key="2">
    <source>
        <dbReference type="ARBA" id="ARBA00022490"/>
    </source>
</evidence>
<reference evidence="8" key="1">
    <citation type="journal article" date="2000" name="Dev. Genes Evol.">
        <title>Expression patterns of musashi homologs of the ascidians, Halocynthia roretzi and Ciona intestinalis.</title>
        <authorList>
            <person name="Kawashima T."/>
            <person name="Murakami A.R."/>
            <person name="Ogasawara M."/>
            <person name="Tanaka K."/>
            <person name="Isoda R."/>
            <person name="Sasakura Y."/>
            <person name="Nishikata T."/>
            <person name="Okano H."/>
            <person name="Makabe K.W."/>
        </authorList>
    </citation>
    <scope>NUCLEOTIDE SEQUENCE</scope>
</reference>
<sequence>MAQHDDEVGKIFIGGLARQTEDDGLRAYFESFGEVVESIVMKDKVTGFSRGFGFVKFSDQQSVSKVLKNGPHSLDNKKIDPKPCTPKGIQQEKKSAAMEHTQSHKIFIGGIAQSSTTEDVKKYFEEGFGTVNEVVFVINKEDNRHKGFGFVTFANEQAVNKAVDMHFHEIGDKQIEAKRATPREKMPPRSHDNNQGMSNDAYGYGYGGQGPQGGGWMQGPAGANAMMGYGYGYGQGFPTSYPQGYGQGGYYGYGYNPGAYGGMGQMNKGDAGKGTNYSNMGSYQQTTSGYGPARANQSYGGGSDYNNGYGKNGGDASGGGGGGRSSSQGYHPYKR</sequence>
<feature type="domain" description="RRM" evidence="7">
    <location>
        <begin position="9"/>
        <end position="103"/>
    </location>
</feature>
<dbReference type="PANTHER" id="PTHR48032">
    <property type="entry name" value="RNA-BINDING PROTEIN MUSASHI HOMOLOG RBP6"/>
    <property type="match status" value="1"/>
</dbReference>
<feature type="compositionally biased region" description="Basic and acidic residues" evidence="6">
    <location>
        <begin position="177"/>
        <end position="192"/>
    </location>
</feature>
<dbReference type="SUPFAM" id="SSF54928">
    <property type="entry name" value="RNA-binding domain, RBD"/>
    <property type="match status" value="2"/>
</dbReference>
<keyword evidence="4 5" id="KW-0694">RNA-binding</keyword>
<dbReference type="InterPro" id="IPR012677">
    <property type="entry name" value="Nucleotide-bd_a/b_plait_sf"/>
</dbReference>
<evidence type="ECO:0000313" key="8">
    <source>
        <dbReference type="EMBL" id="BAA82622.1"/>
    </source>
</evidence>
<dbReference type="PANTHER" id="PTHR48032:SF18">
    <property type="entry name" value="RRM DOMAIN-CONTAINING PROTEIN"/>
    <property type="match status" value="1"/>
</dbReference>